<feature type="domain" description="Glycosyl transferase family 1" evidence="1">
    <location>
        <begin position="178"/>
        <end position="341"/>
    </location>
</feature>
<organism evidence="3 4">
    <name type="scientific">Methanosarcina siciliae HI350</name>
    <dbReference type="NCBI Taxonomy" id="1434119"/>
    <lineage>
        <taxon>Archaea</taxon>
        <taxon>Methanobacteriati</taxon>
        <taxon>Methanobacteriota</taxon>
        <taxon>Stenosarchaea group</taxon>
        <taxon>Methanomicrobia</taxon>
        <taxon>Methanosarcinales</taxon>
        <taxon>Methanosarcinaceae</taxon>
        <taxon>Methanosarcina</taxon>
    </lineage>
</organism>
<dbReference type="PATRIC" id="fig|1434119.4.peg.3854"/>
<dbReference type="Pfam" id="PF00534">
    <property type="entry name" value="Glycos_transf_1"/>
    <property type="match status" value="1"/>
</dbReference>
<dbReference type="HOGENOM" id="CLU_064236_0_0_2"/>
<gene>
    <name evidence="3" type="ORF">MSSIH_2958</name>
</gene>
<evidence type="ECO:0000313" key="3">
    <source>
        <dbReference type="EMBL" id="AKB33648.1"/>
    </source>
</evidence>
<evidence type="ECO:0000259" key="2">
    <source>
        <dbReference type="Pfam" id="PF13439"/>
    </source>
</evidence>
<proteinExistence type="predicted"/>
<dbReference type="SUPFAM" id="SSF53756">
    <property type="entry name" value="UDP-Glycosyltransferase/glycogen phosphorylase"/>
    <property type="match status" value="1"/>
</dbReference>
<accession>A0A0E3PGZ3</accession>
<dbReference type="CDD" id="cd03801">
    <property type="entry name" value="GT4_PimA-like"/>
    <property type="match status" value="1"/>
</dbReference>
<dbReference type="AlphaFoldDB" id="A0A0E3PGZ3"/>
<protein>
    <submittedName>
        <fullName evidence="3">Uncharacterized protein</fullName>
    </submittedName>
</protein>
<dbReference type="InterPro" id="IPR001296">
    <property type="entry name" value="Glyco_trans_1"/>
</dbReference>
<dbReference type="PANTHER" id="PTHR45947:SF3">
    <property type="entry name" value="SULFOQUINOVOSYL TRANSFERASE SQD2"/>
    <property type="match status" value="1"/>
</dbReference>
<dbReference type="PANTHER" id="PTHR45947">
    <property type="entry name" value="SULFOQUINOVOSYL TRANSFERASE SQD2"/>
    <property type="match status" value="1"/>
</dbReference>
<dbReference type="Proteomes" id="UP000033092">
    <property type="component" value="Chromosome"/>
</dbReference>
<dbReference type="RefSeq" id="WP_148705818.1">
    <property type="nucleotide sequence ID" value="NZ_CP009507.1"/>
</dbReference>
<dbReference type="Pfam" id="PF13439">
    <property type="entry name" value="Glyco_transf_4"/>
    <property type="match status" value="1"/>
</dbReference>
<dbReference type="InterPro" id="IPR028098">
    <property type="entry name" value="Glyco_trans_4-like_N"/>
</dbReference>
<evidence type="ECO:0000313" key="4">
    <source>
        <dbReference type="Proteomes" id="UP000033092"/>
    </source>
</evidence>
<feature type="domain" description="Glycosyltransferase subfamily 4-like N-terminal" evidence="2">
    <location>
        <begin position="69"/>
        <end position="170"/>
    </location>
</feature>
<dbReference type="Gene3D" id="3.40.50.2000">
    <property type="entry name" value="Glycogen Phosphorylase B"/>
    <property type="match status" value="2"/>
</dbReference>
<dbReference type="InterPro" id="IPR050194">
    <property type="entry name" value="Glycosyltransferase_grp1"/>
</dbReference>
<name>A0A0E3PGZ3_9EURY</name>
<evidence type="ECO:0000259" key="1">
    <source>
        <dbReference type="Pfam" id="PF00534"/>
    </source>
</evidence>
<dbReference type="EMBL" id="CP009507">
    <property type="protein sequence ID" value="AKB33648.1"/>
    <property type="molecule type" value="Genomic_DNA"/>
</dbReference>
<reference evidence="3 4" key="1">
    <citation type="submission" date="2014-07" db="EMBL/GenBank/DDBJ databases">
        <title>Methanogenic archaea and the global carbon cycle.</title>
        <authorList>
            <person name="Henriksen J.R."/>
            <person name="Luke J."/>
            <person name="Reinhart S."/>
            <person name="Benedict M.N."/>
            <person name="Youngblut N.D."/>
            <person name="Metcalf M.E."/>
            <person name="Whitaker R.J."/>
            <person name="Metcalf W.W."/>
        </authorList>
    </citation>
    <scope>NUCLEOTIDE SEQUENCE [LARGE SCALE GENOMIC DNA]</scope>
    <source>
        <strain evidence="3 4">HI350</strain>
    </source>
</reference>
<dbReference type="GO" id="GO:0016757">
    <property type="term" value="F:glycosyltransferase activity"/>
    <property type="evidence" value="ECO:0007669"/>
    <property type="project" value="InterPro"/>
</dbReference>
<sequence>MNLIYYYPGKKGAPSNVARNIFDALYNRQSELPFEKMIIFTDSKYKSTLAGKYEDIKILGTKEILEISKKDIIHIPVSPFVFPNAKFLLHLFAKIKNNKIVLNYHGDLRNEINLKYKLERKLDITGIPTYILIPTLLVRANKIIVNSHILESILVNNYGVKSIEVIPNAVENYWYSKNQEIIVRKKNKYEIFYHGRLSPEKGVDILITGFHEFLHKKNYPNDITLYIAGEGPQKKDLESLVQRQKIDRNVIFLGNIDKKLINAYLKKVDGAIYPSIWDNFPLSILEALASANCPVYFSKKIGICDFLTEEDVLNIFNPDTKSIKEIFDCIFENASEKKIVEKQKEFAKKYTWDKVINCYIKLYNEIV</sequence>
<dbReference type="KEGG" id="msz:MSSIH_2958"/>
<dbReference type="GeneID" id="41607107"/>